<accession>A0A4U5MEN3</accession>
<comment type="caution">
    <text evidence="1">The sequence shown here is derived from an EMBL/GenBank/DDBJ whole genome shotgun (WGS) entry which is preliminary data.</text>
</comment>
<evidence type="ECO:0000313" key="1">
    <source>
        <dbReference type="EMBL" id="TKR67562.1"/>
    </source>
</evidence>
<proteinExistence type="predicted"/>
<name>A0A4U5MEN3_STECR</name>
<keyword evidence="2" id="KW-1185">Reference proteome</keyword>
<gene>
    <name evidence="1" type="ORF">L596_023695</name>
</gene>
<sequence length="111" mass="12532">MQMPIDFLAGFFVGREAMKKDTTLTRGNTLSKPNTSVKDFLCFYGTYLVCVVCFSNRLILSVESSLSSLPLSALIKHKFPSSFSKIPIRSRSTASIYNLYYIIICHINHLL</sequence>
<dbReference type="Proteomes" id="UP000298663">
    <property type="component" value="Unassembled WGS sequence"/>
</dbReference>
<reference evidence="1 2" key="2">
    <citation type="journal article" date="2019" name="G3 (Bethesda)">
        <title>Hybrid Assembly of the Genome of the Entomopathogenic Nematode Steinernema carpocapsae Identifies the X-Chromosome.</title>
        <authorList>
            <person name="Serra L."/>
            <person name="Macchietto M."/>
            <person name="Macias-Munoz A."/>
            <person name="McGill C.J."/>
            <person name="Rodriguez I.M."/>
            <person name="Rodriguez B."/>
            <person name="Murad R."/>
            <person name="Mortazavi A."/>
        </authorList>
    </citation>
    <scope>NUCLEOTIDE SEQUENCE [LARGE SCALE GENOMIC DNA]</scope>
    <source>
        <strain evidence="1 2">ALL</strain>
    </source>
</reference>
<protein>
    <submittedName>
        <fullName evidence="1">Uncharacterized protein</fullName>
    </submittedName>
</protein>
<reference evidence="1 2" key="1">
    <citation type="journal article" date="2015" name="Genome Biol.">
        <title>Comparative genomics of Steinernema reveals deeply conserved gene regulatory networks.</title>
        <authorList>
            <person name="Dillman A.R."/>
            <person name="Macchietto M."/>
            <person name="Porter C.F."/>
            <person name="Rogers A."/>
            <person name="Williams B."/>
            <person name="Antoshechkin I."/>
            <person name="Lee M.M."/>
            <person name="Goodwin Z."/>
            <person name="Lu X."/>
            <person name="Lewis E.E."/>
            <person name="Goodrich-Blair H."/>
            <person name="Stock S.P."/>
            <person name="Adams B.J."/>
            <person name="Sternberg P.W."/>
            <person name="Mortazavi A."/>
        </authorList>
    </citation>
    <scope>NUCLEOTIDE SEQUENCE [LARGE SCALE GENOMIC DNA]</scope>
    <source>
        <strain evidence="1 2">ALL</strain>
    </source>
</reference>
<evidence type="ECO:0000313" key="2">
    <source>
        <dbReference type="Proteomes" id="UP000298663"/>
    </source>
</evidence>
<organism evidence="1 2">
    <name type="scientific">Steinernema carpocapsae</name>
    <name type="common">Entomopathogenic nematode</name>
    <dbReference type="NCBI Taxonomy" id="34508"/>
    <lineage>
        <taxon>Eukaryota</taxon>
        <taxon>Metazoa</taxon>
        <taxon>Ecdysozoa</taxon>
        <taxon>Nematoda</taxon>
        <taxon>Chromadorea</taxon>
        <taxon>Rhabditida</taxon>
        <taxon>Tylenchina</taxon>
        <taxon>Panagrolaimomorpha</taxon>
        <taxon>Strongyloidoidea</taxon>
        <taxon>Steinernematidae</taxon>
        <taxon>Steinernema</taxon>
    </lineage>
</organism>
<dbReference type="EMBL" id="AZBU02000008">
    <property type="protein sequence ID" value="TKR67562.1"/>
    <property type="molecule type" value="Genomic_DNA"/>
</dbReference>
<dbReference type="AlphaFoldDB" id="A0A4U5MEN3"/>